<dbReference type="InterPro" id="IPR036388">
    <property type="entry name" value="WH-like_DNA-bd_sf"/>
</dbReference>
<feature type="transmembrane region" description="Helical" evidence="4">
    <location>
        <begin position="157"/>
        <end position="174"/>
    </location>
</feature>
<dbReference type="PANTHER" id="PTHR44688:SF16">
    <property type="entry name" value="DNA-BINDING TRANSCRIPTIONAL ACTIVATOR DEVR_DOSR"/>
    <property type="match status" value="1"/>
</dbReference>
<keyword evidence="1" id="KW-0805">Transcription regulation</keyword>
<dbReference type="PROSITE" id="PS50043">
    <property type="entry name" value="HTH_LUXR_2"/>
    <property type="match status" value="1"/>
</dbReference>
<evidence type="ECO:0000259" key="5">
    <source>
        <dbReference type="PROSITE" id="PS50043"/>
    </source>
</evidence>
<dbReference type="Pfam" id="PF00196">
    <property type="entry name" value="GerE"/>
    <property type="match status" value="1"/>
</dbReference>
<dbReference type="SMART" id="SM00421">
    <property type="entry name" value="HTH_LUXR"/>
    <property type="match status" value="1"/>
</dbReference>
<dbReference type="PANTHER" id="PTHR44688">
    <property type="entry name" value="DNA-BINDING TRANSCRIPTIONAL ACTIVATOR DEVR_DOSR"/>
    <property type="match status" value="1"/>
</dbReference>
<evidence type="ECO:0000256" key="4">
    <source>
        <dbReference type="SAM" id="Phobius"/>
    </source>
</evidence>
<feature type="transmembrane region" description="Helical" evidence="4">
    <location>
        <begin position="271"/>
        <end position="291"/>
    </location>
</feature>
<evidence type="ECO:0000256" key="3">
    <source>
        <dbReference type="ARBA" id="ARBA00023163"/>
    </source>
</evidence>
<keyword evidence="7" id="KW-1185">Reference proteome</keyword>
<gene>
    <name evidence="6" type="ORF">CE91St30_24010</name>
</gene>
<dbReference type="EMBL" id="AP025564">
    <property type="protein sequence ID" value="BDE97068.1"/>
    <property type="molecule type" value="Genomic_DNA"/>
</dbReference>
<feature type="transmembrane region" description="Helical" evidence="4">
    <location>
        <begin position="297"/>
        <end position="316"/>
    </location>
</feature>
<feature type="transmembrane region" description="Helical" evidence="4">
    <location>
        <begin position="328"/>
        <end position="350"/>
    </location>
</feature>
<name>A0ABN6MGJ4_9ACTN</name>
<dbReference type="InterPro" id="IPR000792">
    <property type="entry name" value="Tscrpt_reg_LuxR_C"/>
</dbReference>
<accession>A0ABN6MGJ4</accession>
<feature type="transmembrane region" description="Helical" evidence="4">
    <location>
        <begin position="208"/>
        <end position="228"/>
    </location>
</feature>
<evidence type="ECO:0000256" key="1">
    <source>
        <dbReference type="ARBA" id="ARBA00023015"/>
    </source>
</evidence>
<organism evidence="6 7">
    <name type="scientific">Raoultibacter timonensis</name>
    <dbReference type="NCBI Taxonomy" id="1907662"/>
    <lineage>
        <taxon>Bacteria</taxon>
        <taxon>Bacillati</taxon>
        <taxon>Actinomycetota</taxon>
        <taxon>Coriobacteriia</taxon>
        <taxon>Eggerthellales</taxon>
        <taxon>Eggerthellaceae</taxon>
        <taxon>Raoultibacter</taxon>
    </lineage>
</organism>
<evidence type="ECO:0000256" key="2">
    <source>
        <dbReference type="ARBA" id="ARBA00023125"/>
    </source>
</evidence>
<dbReference type="Proteomes" id="UP001320544">
    <property type="component" value="Chromosome"/>
</dbReference>
<keyword evidence="4" id="KW-0472">Membrane</keyword>
<feature type="transmembrane region" description="Helical" evidence="4">
    <location>
        <begin position="362"/>
        <end position="379"/>
    </location>
</feature>
<feature type="transmembrane region" description="Helical" evidence="4">
    <location>
        <begin position="97"/>
        <end position="123"/>
    </location>
</feature>
<feature type="transmembrane region" description="Helical" evidence="4">
    <location>
        <begin position="73"/>
        <end position="91"/>
    </location>
</feature>
<feature type="transmembrane region" description="Helical" evidence="4">
    <location>
        <begin position="130"/>
        <end position="151"/>
    </location>
</feature>
<dbReference type="SUPFAM" id="SSF46894">
    <property type="entry name" value="C-terminal effector domain of the bipartite response regulators"/>
    <property type="match status" value="1"/>
</dbReference>
<feature type="transmembrane region" description="Helical" evidence="4">
    <location>
        <begin position="43"/>
        <end position="61"/>
    </location>
</feature>
<dbReference type="PROSITE" id="PS00622">
    <property type="entry name" value="HTH_LUXR_1"/>
    <property type="match status" value="1"/>
</dbReference>
<keyword evidence="4" id="KW-0812">Transmembrane</keyword>
<protein>
    <recommendedName>
        <fullName evidence="5">HTH luxR-type domain-containing protein</fullName>
    </recommendedName>
</protein>
<dbReference type="PRINTS" id="PR00038">
    <property type="entry name" value="HTHLUXR"/>
</dbReference>
<proteinExistence type="predicted"/>
<feature type="domain" description="HTH luxR-type" evidence="5">
    <location>
        <begin position="408"/>
        <end position="473"/>
    </location>
</feature>
<evidence type="ECO:0000313" key="7">
    <source>
        <dbReference type="Proteomes" id="UP001320544"/>
    </source>
</evidence>
<keyword evidence="4" id="KW-1133">Transmembrane helix</keyword>
<reference evidence="6 7" key="1">
    <citation type="submission" date="2022-01" db="EMBL/GenBank/DDBJ databases">
        <title>Novel bile acid biosynthetic pathways are enriched in the microbiome of centenarians.</title>
        <authorList>
            <person name="Sato Y."/>
            <person name="Atarashi K."/>
            <person name="Plichta R.D."/>
            <person name="Arai Y."/>
            <person name="Sasajima S."/>
            <person name="Kearney M.S."/>
            <person name="Suda W."/>
            <person name="Takeshita K."/>
            <person name="Sasaki T."/>
            <person name="Okamoto S."/>
            <person name="Skelly N.A."/>
            <person name="Okamura Y."/>
            <person name="Vlamakis H."/>
            <person name="Li Y."/>
            <person name="Tanoue T."/>
            <person name="Takei H."/>
            <person name="Nittono H."/>
            <person name="Narushima S."/>
            <person name="Irie J."/>
            <person name="Itoh H."/>
            <person name="Moriya K."/>
            <person name="Sugiura Y."/>
            <person name="Suematsu M."/>
            <person name="Moritoki N."/>
            <person name="Shibata S."/>
            <person name="Littman R.D."/>
            <person name="Fischbach A.M."/>
            <person name="Uwamino Y."/>
            <person name="Inoue T."/>
            <person name="Honda A."/>
            <person name="Hattori M."/>
            <person name="Murai T."/>
            <person name="Xavier J.R."/>
            <person name="Hirose N."/>
            <person name="Honda K."/>
        </authorList>
    </citation>
    <scope>NUCLEOTIDE SEQUENCE [LARGE SCALE GENOMIC DNA]</scope>
    <source>
        <strain evidence="6 7">CE91-St30</strain>
    </source>
</reference>
<keyword evidence="3" id="KW-0804">Transcription</keyword>
<feature type="transmembrane region" description="Helical" evidence="4">
    <location>
        <begin position="240"/>
        <end position="259"/>
    </location>
</feature>
<evidence type="ECO:0000313" key="6">
    <source>
        <dbReference type="EMBL" id="BDE97068.1"/>
    </source>
</evidence>
<sequence>MTGAASWLAILGAAFFWMWLDRGMFGSALLSLSSQEATGAATVVLMVANILSFVVVYAVVAKKGAWSDWPVKLVAAAALAGVFGGLICVLFRGADDALLSCIGGALLGAAMGFFNVIWGLIAVSQGVEKTVLHISGAWGISLFFNAAMAWAPVPVESLAVLLLPLLSLACYAILGRLQSRDRYAIEFRYGSDEPSAKGKKAFGIDMQFLVVILVFCCAFGFVSWFGAAGDPVSTGTDAEYLAIARCAVALIFFIVCCLFSMKHVGVLLRGALSLVAAGVVVLTIGVFIPPMNEPGRILVAMGYSGFDVLVWTLISYYSRASVTRAVQVIAVAMIAEQIGILLGIVSGIVVDRIAIGTFESSIFLAAMNYALLLACFALLRRYDSRPILSDDAPAETSLSGDSRIAVDRFAENAQLTSREKQVAYFLAEGRNVPYISKKLFVSENTVKSHVRHIYEKSGVHNRQELLDELEAIRHP</sequence>
<dbReference type="CDD" id="cd06170">
    <property type="entry name" value="LuxR_C_like"/>
    <property type="match status" value="1"/>
</dbReference>
<dbReference type="InterPro" id="IPR016032">
    <property type="entry name" value="Sig_transdc_resp-reg_C-effctor"/>
</dbReference>
<dbReference type="Gene3D" id="1.10.10.10">
    <property type="entry name" value="Winged helix-like DNA-binding domain superfamily/Winged helix DNA-binding domain"/>
    <property type="match status" value="1"/>
</dbReference>
<keyword evidence="2" id="KW-0238">DNA-binding</keyword>